<dbReference type="AlphaFoldDB" id="A0A9P5IJF1"/>
<dbReference type="EMBL" id="RCSW01000010">
    <property type="protein sequence ID" value="KAF7943710.1"/>
    <property type="molecule type" value="Genomic_DNA"/>
</dbReference>
<evidence type="ECO:0000313" key="2">
    <source>
        <dbReference type="Proteomes" id="UP000710849"/>
    </source>
</evidence>
<dbReference type="Proteomes" id="UP000710849">
    <property type="component" value="Unassembled WGS sequence"/>
</dbReference>
<comment type="caution">
    <text evidence="1">The sequence shown here is derived from an EMBL/GenBank/DDBJ whole genome shotgun (WGS) entry which is preliminary data.</text>
</comment>
<sequence>MTKYRAGIWSESGVFAFFWSTDGTYRDTNPCRIKRPQTYVASTWSWASISLEYKVNNENVVRWLMWKTSKLDDRKQLQDHLFEIEDITCTVEGDSPGLSTMYYSERDLDVDGWQPEYDFGETYGLLVTTQGLRIESGVVLILQKVSEKKGNVDVDNTFRRIGITDTGTYC</sequence>
<dbReference type="RefSeq" id="XP_038732769.1">
    <property type="nucleotide sequence ID" value="XM_038876293.1"/>
</dbReference>
<organism evidence="1 2">
    <name type="scientific">Botrytis byssoidea</name>
    <dbReference type="NCBI Taxonomy" id="139641"/>
    <lineage>
        <taxon>Eukaryota</taxon>
        <taxon>Fungi</taxon>
        <taxon>Dikarya</taxon>
        <taxon>Ascomycota</taxon>
        <taxon>Pezizomycotina</taxon>
        <taxon>Leotiomycetes</taxon>
        <taxon>Helotiales</taxon>
        <taxon>Sclerotiniaceae</taxon>
        <taxon>Botrytis</taxon>
    </lineage>
</organism>
<evidence type="ECO:0000313" key="1">
    <source>
        <dbReference type="EMBL" id="KAF7943710.1"/>
    </source>
</evidence>
<accession>A0A9P5IJF1</accession>
<gene>
    <name evidence="1" type="ORF">EAE97_005780</name>
</gene>
<dbReference type="GeneID" id="62149369"/>
<name>A0A9P5IJF1_9HELO</name>
<proteinExistence type="predicted"/>
<reference evidence="1 2" key="1">
    <citation type="journal article" date="2020" name="Genome Biol. Evol.">
        <title>Comparative genomics of Sclerotiniaceae.</title>
        <authorList>
            <person name="Valero Jimenez C.A."/>
            <person name="Steentjes M."/>
            <person name="Scholten O.E."/>
            <person name="Van Kan J.A.L."/>
        </authorList>
    </citation>
    <scope>NUCLEOTIDE SEQUENCE [LARGE SCALE GENOMIC DNA]</scope>
    <source>
        <strain evidence="1 2">MUCL 94</strain>
    </source>
</reference>
<keyword evidence="2" id="KW-1185">Reference proteome</keyword>
<protein>
    <submittedName>
        <fullName evidence="1">Uncharacterized protein</fullName>
    </submittedName>
</protein>